<keyword evidence="1" id="KW-0175">Coiled coil</keyword>
<evidence type="ECO:0000313" key="2">
    <source>
        <dbReference type="EMBL" id="TKD02055.1"/>
    </source>
</evidence>
<sequence>MSSEVQDRLEAARKAAEAEVERLKAEHDKLAEKIASLGDDSPDRRAELRRRRAMIVDAREALKDTEAALRLFEKTGKEHAIIAEGTRVFGSVAVRVPPGTSHEARGRAIDDELSGSLADVAAELGVILAAAPSRYTRERPGRDAEGRTVLDVFGRVEGDTLVPAVSSASRNLRV</sequence>
<feature type="coiled-coil region" evidence="1">
    <location>
        <begin position="6"/>
        <end position="75"/>
    </location>
</feature>
<dbReference type="Proteomes" id="UP000309215">
    <property type="component" value="Unassembled WGS sequence"/>
</dbReference>
<reference evidence="2 3" key="1">
    <citation type="submission" date="2019-04" db="EMBL/GenBank/DDBJ databases">
        <authorList>
            <person name="Li Y."/>
            <person name="Wang J."/>
        </authorList>
    </citation>
    <scope>NUCLEOTIDE SEQUENCE [LARGE SCALE GENOMIC DNA]</scope>
    <source>
        <strain evidence="2 3">DSM 14668</strain>
    </source>
</reference>
<organism evidence="2 3">
    <name type="scientific">Polyangium fumosum</name>
    <dbReference type="NCBI Taxonomy" id="889272"/>
    <lineage>
        <taxon>Bacteria</taxon>
        <taxon>Pseudomonadati</taxon>
        <taxon>Myxococcota</taxon>
        <taxon>Polyangia</taxon>
        <taxon>Polyangiales</taxon>
        <taxon>Polyangiaceae</taxon>
        <taxon>Polyangium</taxon>
    </lineage>
</organism>
<gene>
    <name evidence="2" type="ORF">E8A74_29775</name>
</gene>
<comment type="caution">
    <text evidence="2">The sequence shown here is derived from an EMBL/GenBank/DDBJ whole genome shotgun (WGS) entry which is preliminary data.</text>
</comment>
<name>A0A4U1J4B8_9BACT</name>
<dbReference type="AlphaFoldDB" id="A0A4U1J4B8"/>
<accession>A0A4U1J4B8</accession>
<protein>
    <submittedName>
        <fullName evidence="2">Uncharacterized protein</fullName>
    </submittedName>
</protein>
<proteinExistence type="predicted"/>
<dbReference type="EMBL" id="SSMQ01000036">
    <property type="protein sequence ID" value="TKD02055.1"/>
    <property type="molecule type" value="Genomic_DNA"/>
</dbReference>
<evidence type="ECO:0000313" key="3">
    <source>
        <dbReference type="Proteomes" id="UP000309215"/>
    </source>
</evidence>
<dbReference type="RefSeq" id="WP_136932493.1">
    <property type="nucleotide sequence ID" value="NZ_SSMQ01000036.1"/>
</dbReference>
<evidence type="ECO:0000256" key="1">
    <source>
        <dbReference type="SAM" id="Coils"/>
    </source>
</evidence>
<keyword evidence="3" id="KW-1185">Reference proteome</keyword>
<dbReference type="OrthoDB" id="5516662at2"/>